<evidence type="ECO:0008006" key="4">
    <source>
        <dbReference type="Google" id="ProtNLM"/>
    </source>
</evidence>
<feature type="signal peptide" evidence="1">
    <location>
        <begin position="1"/>
        <end position="18"/>
    </location>
</feature>
<feature type="chain" id="PRO_5014779447" description="Lipoprotein" evidence="1">
    <location>
        <begin position="19"/>
        <end position="71"/>
    </location>
</feature>
<dbReference type="AlphaFoldDB" id="A0A2M7G4J1"/>
<name>A0A2M7G4J1_9BACT</name>
<proteinExistence type="predicted"/>
<evidence type="ECO:0000313" key="2">
    <source>
        <dbReference type="EMBL" id="PIW16832.1"/>
    </source>
</evidence>
<dbReference type="EMBL" id="PFFQ01000034">
    <property type="protein sequence ID" value="PIW16832.1"/>
    <property type="molecule type" value="Genomic_DNA"/>
</dbReference>
<accession>A0A2M7G4J1</accession>
<sequence>MRLQSFFLLSLSAFFLTACMQRNDALTQAVPQGGAKFQTSSEACPSMCTARGLNYQKFIGTSIGDCFCEPH</sequence>
<keyword evidence="1" id="KW-0732">Signal</keyword>
<organism evidence="2 3">
    <name type="scientific">bacterium (Candidatus Blackallbacteria) CG17_big_fil_post_rev_8_21_14_2_50_48_46</name>
    <dbReference type="NCBI Taxonomy" id="2014261"/>
    <lineage>
        <taxon>Bacteria</taxon>
        <taxon>Candidatus Blackallbacteria</taxon>
    </lineage>
</organism>
<reference evidence="2 3" key="1">
    <citation type="submission" date="2017-09" db="EMBL/GenBank/DDBJ databases">
        <title>Depth-based differentiation of microbial function through sediment-hosted aquifers and enrichment of novel symbionts in the deep terrestrial subsurface.</title>
        <authorList>
            <person name="Probst A.J."/>
            <person name="Ladd B."/>
            <person name="Jarett J.K."/>
            <person name="Geller-Mcgrath D.E."/>
            <person name="Sieber C.M."/>
            <person name="Emerson J.B."/>
            <person name="Anantharaman K."/>
            <person name="Thomas B.C."/>
            <person name="Malmstrom R."/>
            <person name="Stieglmeier M."/>
            <person name="Klingl A."/>
            <person name="Woyke T."/>
            <person name="Ryan C.M."/>
            <person name="Banfield J.F."/>
        </authorList>
    </citation>
    <scope>NUCLEOTIDE SEQUENCE [LARGE SCALE GENOMIC DNA]</scope>
    <source>
        <strain evidence="2">CG17_big_fil_post_rev_8_21_14_2_50_48_46</strain>
    </source>
</reference>
<evidence type="ECO:0000313" key="3">
    <source>
        <dbReference type="Proteomes" id="UP000231019"/>
    </source>
</evidence>
<dbReference type="Proteomes" id="UP000231019">
    <property type="component" value="Unassembled WGS sequence"/>
</dbReference>
<gene>
    <name evidence="2" type="ORF">COW36_11155</name>
</gene>
<protein>
    <recommendedName>
        <fullName evidence="4">Lipoprotein</fullName>
    </recommendedName>
</protein>
<dbReference type="PROSITE" id="PS51257">
    <property type="entry name" value="PROKAR_LIPOPROTEIN"/>
    <property type="match status" value="1"/>
</dbReference>
<comment type="caution">
    <text evidence="2">The sequence shown here is derived from an EMBL/GenBank/DDBJ whole genome shotgun (WGS) entry which is preliminary data.</text>
</comment>
<evidence type="ECO:0000256" key="1">
    <source>
        <dbReference type="SAM" id="SignalP"/>
    </source>
</evidence>